<name>A0ABY1CAF3_9FIRM</name>
<evidence type="ECO:0000313" key="2">
    <source>
        <dbReference type="Proteomes" id="UP000198970"/>
    </source>
</evidence>
<dbReference type="EMBL" id="LT630003">
    <property type="protein sequence ID" value="SET85928.1"/>
    <property type="molecule type" value="Genomic_DNA"/>
</dbReference>
<dbReference type="Pfam" id="PF12663">
    <property type="entry name" value="DUF3788"/>
    <property type="match status" value="1"/>
</dbReference>
<sequence>MLWSELFSSGHEPLDKEIREFVDTPLWDNLADHLQQTYNAKSKLFYSGCSMDQDFWKGWNVKYKKGGKALCTLYPKQGYFVALVNVGAKESPEADLLIPLCDEYTQDLYIQTKSGTSGKSLAINVTSENILCDVKELIALRAGRVQ</sequence>
<dbReference type="Proteomes" id="UP000198970">
    <property type="component" value="Chromosome I"/>
</dbReference>
<keyword evidence="2" id="KW-1185">Reference proteome</keyword>
<reference evidence="1 2" key="1">
    <citation type="submission" date="2016-10" db="EMBL/GenBank/DDBJ databases">
        <authorList>
            <person name="Varghese N."/>
            <person name="Submissions S."/>
        </authorList>
    </citation>
    <scope>NUCLEOTIDE SEQUENCE [LARGE SCALE GENOMIC DNA]</scope>
    <source>
        <strain evidence="1 2">ATCC 19403</strain>
    </source>
</reference>
<dbReference type="InterPro" id="IPR024265">
    <property type="entry name" value="DUF3788"/>
</dbReference>
<dbReference type="RefSeq" id="WP_100042484.1">
    <property type="nucleotide sequence ID" value="NZ_LT630003.1"/>
</dbReference>
<accession>A0ABY1CAF3</accession>
<protein>
    <submittedName>
        <fullName evidence="1">AraC family transcriptional regulator</fullName>
    </submittedName>
</protein>
<proteinExistence type="predicted"/>
<organism evidence="1 2">
    <name type="scientific">Lacrimispora sphenoides JCM 1415</name>
    <dbReference type="NCBI Taxonomy" id="1297793"/>
    <lineage>
        <taxon>Bacteria</taxon>
        <taxon>Bacillati</taxon>
        <taxon>Bacillota</taxon>
        <taxon>Clostridia</taxon>
        <taxon>Lachnospirales</taxon>
        <taxon>Lachnospiraceae</taxon>
        <taxon>Lacrimispora</taxon>
    </lineage>
</organism>
<gene>
    <name evidence="1" type="ORF">SAMN02745906_2490</name>
</gene>
<evidence type="ECO:0000313" key="1">
    <source>
        <dbReference type="EMBL" id="SET85928.1"/>
    </source>
</evidence>